<comment type="similarity">
    <text evidence="1">Belongs to the secreted LysM effector family.</text>
</comment>
<evidence type="ECO:0000313" key="5">
    <source>
        <dbReference type="EMBL" id="KAF4974731.1"/>
    </source>
</evidence>
<accession>A0A8H4XHP7</accession>
<reference evidence="5" key="1">
    <citation type="journal article" date="2020" name="BMC Genomics">
        <title>Correction to: Identification and distribution of gene clusters required for synthesis of sphingolipid metabolism inhibitors in diverse species of the filamentous fungus Fusarium.</title>
        <authorList>
            <person name="Kim H.S."/>
            <person name="Lohmar J.M."/>
            <person name="Busman M."/>
            <person name="Brown D.W."/>
            <person name="Naumann T.A."/>
            <person name="Divon H.H."/>
            <person name="Lysoe E."/>
            <person name="Uhlig S."/>
            <person name="Proctor R.H."/>
        </authorList>
    </citation>
    <scope>NUCLEOTIDE SEQUENCE</scope>
    <source>
        <strain evidence="5">NRRL 22465</strain>
    </source>
</reference>
<keyword evidence="6" id="KW-1185">Reference proteome</keyword>
<dbReference type="PROSITE" id="PS51782">
    <property type="entry name" value="LYSM"/>
    <property type="match status" value="1"/>
</dbReference>
<evidence type="ECO:0000259" key="4">
    <source>
        <dbReference type="PROSITE" id="PS51782"/>
    </source>
</evidence>
<gene>
    <name evidence="5" type="ORF">FZEAL_8401</name>
</gene>
<dbReference type="AlphaFoldDB" id="A0A8H4XHP7"/>
<evidence type="ECO:0000313" key="6">
    <source>
        <dbReference type="Proteomes" id="UP000635477"/>
    </source>
</evidence>
<evidence type="ECO:0000256" key="2">
    <source>
        <dbReference type="SAM" id="MobiDB-lite"/>
    </source>
</evidence>
<sequence length="355" mass="39402">MTSRKSQAIGSLLCLLAASVRGYDLTYNLGSEVGHSLIGADEKCRVAFYATVSCPAVLGDLIKRESIVDQQTLDSLCTDSCFGSLIQYRDSLQSDCGSAILEDHAHGSQQHPQFRAEAALLAYHRTCLKRRDGMHCNDWWLERTWADTETECSECRLMTQYHKAASPAVEDPEKAKADYMTERSSCGFSGPELPDAVPNLHIHESDHCSYPQTCKCKEWVKPRSQDTWLSLSLKHKVSTWDLTRINGRDHTHESLHSGSRRLCIVQRCQVYIIKEGDTCDSITEAGHLGENDLVTWNPTIKSVCKDLSSKKDQTICVTDPLGDDTALDEGVPDATQDSAPQGEEPPKLEQAQVAL</sequence>
<dbReference type="Proteomes" id="UP000635477">
    <property type="component" value="Unassembled WGS sequence"/>
</dbReference>
<dbReference type="EMBL" id="JABEYC010000714">
    <property type="protein sequence ID" value="KAF4974731.1"/>
    <property type="molecule type" value="Genomic_DNA"/>
</dbReference>
<protein>
    <recommendedName>
        <fullName evidence="4">LysM domain-containing protein</fullName>
    </recommendedName>
</protein>
<dbReference type="CDD" id="cd00118">
    <property type="entry name" value="LysM"/>
    <property type="match status" value="1"/>
</dbReference>
<dbReference type="InterPro" id="IPR036779">
    <property type="entry name" value="LysM_dom_sf"/>
</dbReference>
<keyword evidence="3" id="KW-0732">Signal</keyword>
<organism evidence="5 6">
    <name type="scientific">Fusarium zealandicum</name>
    <dbReference type="NCBI Taxonomy" id="1053134"/>
    <lineage>
        <taxon>Eukaryota</taxon>
        <taxon>Fungi</taxon>
        <taxon>Dikarya</taxon>
        <taxon>Ascomycota</taxon>
        <taxon>Pezizomycotina</taxon>
        <taxon>Sordariomycetes</taxon>
        <taxon>Hypocreomycetidae</taxon>
        <taxon>Hypocreales</taxon>
        <taxon>Nectriaceae</taxon>
        <taxon>Fusarium</taxon>
        <taxon>Fusarium staphyleae species complex</taxon>
    </lineage>
</organism>
<feature type="chain" id="PRO_5034921343" description="LysM domain-containing protein" evidence="3">
    <location>
        <begin position="23"/>
        <end position="355"/>
    </location>
</feature>
<reference evidence="5" key="2">
    <citation type="submission" date="2020-05" db="EMBL/GenBank/DDBJ databases">
        <authorList>
            <person name="Kim H.-S."/>
            <person name="Proctor R.H."/>
            <person name="Brown D.W."/>
        </authorList>
    </citation>
    <scope>NUCLEOTIDE SEQUENCE</scope>
    <source>
        <strain evidence="5">NRRL 22465</strain>
    </source>
</reference>
<proteinExistence type="inferred from homology"/>
<feature type="domain" description="LysM" evidence="4">
    <location>
        <begin position="269"/>
        <end position="317"/>
    </location>
</feature>
<feature type="compositionally biased region" description="Acidic residues" evidence="2">
    <location>
        <begin position="321"/>
        <end position="331"/>
    </location>
</feature>
<dbReference type="OrthoDB" id="5985073at2759"/>
<evidence type="ECO:0000256" key="3">
    <source>
        <dbReference type="SAM" id="SignalP"/>
    </source>
</evidence>
<dbReference type="Pfam" id="PF01476">
    <property type="entry name" value="LysM"/>
    <property type="match status" value="1"/>
</dbReference>
<evidence type="ECO:0000256" key="1">
    <source>
        <dbReference type="ARBA" id="ARBA00044955"/>
    </source>
</evidence>
<feature type="region of interest" description="Disordered" evidence="2">
    <location>
        <begin position="319"/>
        <end position="355"/>
    </location>
</feature>
<name>A0A8H4XHP7_9HYPO</name>
<dbReference type="Gene3D" id="3.10.350.10">
    <property type="entry name" value="LysM domain"/>
    <property type="match status" value="1"/>
</dbReference>
<dbReference type="InterPro" id="IPR018392">
    <property type="entry name" value="LysM"/>
</dbReference>
<comment type="caution">
    <text evidence="5">The sequence shown here is derived from an EMBL/GenBank/DDBJ whole genome shotgun (WGS) entry which is preliminary data.</text>
</comment>
<feature type="signal peptide" evidence="3">
    <location>
        <begin position="1"/>
        <end position="22"/>
    </location>
</feature>